<evidence type="ECO:0000313" key="1">
    <source>
        <dbReference type="EMBL" id="KAJ6328431.1"/>
    </source>
</evidence>
<comment type="caution">
    <text evidence="1">The sequence shown here is derived from an EMBL/GenBank/DDBJ whole genome shotgun (WGS) entry which is preliminary data.</text>
</comment>
<protein>
    <submittedName>
        <fullName evidence="1">Uncharacterized protein</fullName>
    </submittedName>
</protein>
<evidence type="ECO:0000313" key="2">
    <source>
        <dbReference type="Proteomes" id="UP001141253"/>
    </source>
</evidence>
<keyword evidence="2" id="KW-1185">Reference proteome</keyword>
<dbReference type="Proteomes" id="UP001141253">
    <property type="component" value="Chromosome 14"/>
</dbReference>
<name>A0ABQ9A847_9ROSI</name>
<reference evidence="1" key="1">
    <citation type="submission" date="2022-10" db="EMBL/GenBank/DDBJ databases">
        <authorList>
            <person name="Hyden B.L."/>
            <person name="Feng K."/>
            <person name="Yates T."/>
            <person name="Jawdy S."/>
            <person name="Smart L.B."/>
            <person name="Muchero W."/>
        </authorList>
    </citation>
    <scope>NUCLEOTIDE SEQUENCE</scope>
    <source>
        <tissue evidence="1">Shoot tip</tissue>
    </source>
</reference>
<accession>A0ABQ9A847</accession>
<dbReference type="EMBL" id="JAPFFI010000022">
    <property type="protein sequence ID" value="KAJ6328431.1"/>
    <property type="molecule type" value="Genomic_DNA"/>
</dbReference>
<reference evidence="1" key="2">
    <citation type="journal article" date="2023" name="Int. J. Mol. Sci.">
        <title>De Novo Assembly and Annotation of 11 Diverse Shrub Willow (Salix) Genomes Reveals Novel Gene Organization in Sex-Linked Regions.</title>
        <authorList>
            <person name="Hyden B."/>
            <person name="Feng K."/>
            <person name="Yates T.B."/>
            <person name="Jawdy S."/>
            <person name="Cereghino C."/>
            <person name="Smart L.B."/>
            <person name="Muchero W."/>
        </authorList>
    </citation>
    <scope>NUCLEOTIDE SEQUENCE</scope>
    <source>
        <tissue evidence="1">Shoot tip</tissue>
    </source>
</reference>
<gene>
    <name evidence="1" type="ORF">OIU77_010178</name>
</gene>
<sequence>MLGHSLIFSLCSATDIPRSGKLLLNKFTLSSYKMGILYQRTRWRKHWKLFLTPAGMETLTRPSFKN</sequence>
<proteinExistence type="predicted"/>
<organism evidence="1 2">
    <name type="scientific">Salix suchowensis</name>
    <dbReference type="NCBI Taxonomy" id="1278906"/>
    <lineage>
        <taxon>Eukaryota</taxon>
        <taxon>Viridiplantae</taxon>
        <taxon>Streptophyta</taxon>
        <taxon>Embryophyta</taxon>
        <taxon>Tracheophyta</taxon>
        <taxon>Spermatophyta</taxon>
        <taxon>Magnoliopsida</taxon>
        <taxon>eudicotyledons</taxon>
        <taxon>Gunneridae</taxon>
        <taxon>Pentapetalae</taxon>
        <taxon>rosids</taxon>
        <taxon>fabids</taxon>
        <taxon>Malpighiales</taxon>
        <taxon>Salicaceae</taxon>
        <taxon>Saliceae</taxon>
        <taxon>Salix</taxon>
    </lineage>
</organism>